<dbReference type="SUPFAM" id="SSF141868">
    <property type="entry name" value="EAL domain-like"/>
    <property type="match status" value="1"/>
</dbReference>
<comment type="caution">
    <text evidence="5">The sequence shown here is derived from an EMBL/GenBank/DDBJ whole genome shotgun (WGS) entry which is preliminary data.</text>
</comment>
<dbReference type="Pfam" id="PF00672">
    <property type="entry name" value="HAMP"/>
    <property type="match status" value="1"/>
</dbReference>
<dbReference type="PANTHER" id="PTHR44757:SF2">
    <property type="entry name" value="BIOFILM ARCHITECTURE MAINTENANCE PROTEIN MBAA"/>
    <property type="match status" value="1"/>
</dbReference>
<dbReference type="Proteomes" id="UP000282818">
    <property type="component" value="Unassembled WGS sequence"/>
</dbReference>
<dbReference type="InterPro" id="IPR035919">
    <property type="entry name" value="EAL_sf"/>
</dbReference>
<feature type="transmembrane region" description="Helical" evidence="1">
    <location>
        <begin position="16"/>
        <end position="36"/>
    </location>
</feature>
<evidence type="ECO:0000313" key="5">
    <source>
        <dbReference type="EMBL" id="RVU31058.1"/>
    </source>
</evidence>
<dbReference type="PROSITE" id="PS50883">
    <property type="entry name" value="EAL"/>
    <property type="match status" value="1"/>
</dbReference>
<dbReference type="InterPro" id="IPR003660">
    <property type="entry name" value="HAMP_dom"/>
</dbReference>
<proteinExistence type="predicted"/>
<feature type="domain" description="EAL" evidence="2">
    <location>
        <begin position="662"/>
        <end position="916"/>
    </location>
</feature>
<dbReference type="InterPro" id="IPR052155">
    <property type="entry name" value="Biofilm_reg_signaling"/>
</dbReference>
<dbReference type="SMART" id="SM00304">
    <property type="entry name" value="HAMP"/>
    <property type="match status" value="1"/>
</dbReference>
<dbReference type="Gene3D" id="6.10.340.10">
    <property type="match status" value="1"/>
</dbReference>
<dbReference type="PROSITE" id="PS50885">
    <property type="entry name" value="HAMP"/>
    <property type="match status" value="1"/>
</dbReference>
<dbReference type="Pfam" id="PF00563">
    <property type="entry name" value="EAL"/>
    <property type="match status" value="1"/>
</dbReference>
<keyword evidence="1" id="KW-1133">Transmembrane helix</keyword>
<dbReference type="Pfam" id="PF00990">
    <property type="entry name" value="GGDEF"/>
    <property type="match status" value="1"/>
</dbReference>
<dbReference type="GO" id="GO:0016020">
    <property type="term" value="C:membrane"/>
    <property type="evidence" value="ECO:0007669"/>
    <property type="project" value="InterPro"/>
</dbReference>
<dbReference type="InterPro" id="IPR043128">
    <property type="entry name" value="Rev_trsase/Diguanyl_cyclase"/>
</dbReference>
<sequence length="924" mass="103941">MKLQLTALRTKVAKRLFAVMLITIFVPLSLAGLLSYSKMKQIISTEIQDTQVKESSEFGLLMHGRLKRAQDSLELYLKQTQSGQVPYPTLRAFLSEYFIDITVIERDQLAEERPALAHQLNLNPERKIFADYTEAWPSLSLISSEVSLSRELVAIGRLKSAYIWDPINLDGEQEFYVFDENQALVHASKPLASDTLSAILSAKTSTILQEHGTTDNPLMLARWSLFMDYQFGVPEWTIVTGKPISVLKDRLTRFTYSYTAAALLTLLLIVLAALQIIRRSLNPINRLMRGTQEIARNNFDHRVAIDSNDEYGALARHFNAMSSNLRDAFDFNEAVAAIDAAALKSEDLKSFVDAIHGALPKVTETQLSILCIHGEHLHEDCLVSYYDYREESLVRFVANRSSFLTPLNSEVLPGRPGPLSHPLALLDTLQIGVLKGLNYNAFYFGNQFRINAVLINGSEGAPSQDQSRILDFLGHSRVVLEALQRDRALKYQANFDELTAIRNRKSFSAAINEVLIFPTMQRAHLLFIDLDRFKNVNDTLGHHVGDRLLHDASRRLDALMPEDALLARFGGDEFTVFIKDQTDKDAQLFAESLINALSEPYVINSYRASVSASVGISTYPDDGDDYDALLRKADLAMYHAKEHGRERATAYNAALEAELSHRTELEAIVHDATLRDEFEVVLQPKMSVRTGELCGFEALSRFYHPKKGPLSPFEVFQVAEETGMILELGYRMMLKTFRQIKRWSLDYPFPYRVAINVSPIQLLDVEFIHRITSGIEDAGISPTNVEVEITEGVFMDSSDKIIETLHQLRDIGISVAVDDFGTGFSSLSYITTLPIDRLKIDRSFITRITQGDRHKGVIRSIIQLAHNLGLSVTAEGVETEVEQRFLEQAACDEIQGYLYSKPLSLDGVTTLLQAEQRLLTTDTE</sequence>
<evidence type="ECO:0000313" key="6">
    <source>
        <dbReference type="Proteomes" id="UP000282818"/>
    </source>
</evidence>
<dbReference type="CDD" id="cd01948">
    <property type="entry name" value="EAL"/>
    <property type="match status" value="1"/>
</dbReference>
<dbReference type="Gene3D" id="3.20.20.450">
    <property type="entry name" value="EAL domain"/>
    <property type="match status" value="1"/>
</dbReference>
<name>A0A437Q927_9GAMM</name>
<dbReference type="GO" id="GO:0007165">
    <property type="term" value="P:signal transduction"/>
    <property type="evidence" value="ECO:0007669"/>
    <property type="project" value="InterPro"/>
</dbReference>
<evidence type="ECO:0000256" key="1">
    <source>
        <dbReference type="SAM" id="Phobius"/>
    </source>
</evidence>
<dbReference type="SUPFAM" id="SSF158472">
    <property type="entry name" value="HAMP domain-like"/>
    <property type="match status" value="1"/>
</dbReference>
<dbReference type="InterPro" id="IPR001633">
    <property type="entry name" value="EAL_dom"/>
</dbReference>
<evidence type="ECO:0000259" key="2">
    <source>
        <dbReference type="PROSITE" id="PS50883"/>
    </source>
</evidence>
<dbReference type="RefSeq" id="WP_127693903.1">
    <property type="nucleotide sequence ID" value="NZ_SACQ01000003.1"/>
</dbReference>
<evidence type="ECO:0000259" key="4">
    <source>
        <dbReference type="PROSITE" id="PS50887"/>
    </source>
</evidence>
<dbReference type="SMART" id="SM00052">
    <property type="entry name" value="EAL"/>
    <property type="match status" value="1"/>
</dbReference>
<dbReference type="PROSITE" id="PS50887">
    <property type="entry name" value="GGDEF"/>
    <property type="match status" value="1"/>
</dbReference>
<organism evidence="5 6">
    <name type="scientific">Neptunomonas marina</name>
    <dbReference type="NCBI Taxonomy" id="1815562"/>
    <lineage>
        <taxon>Bacteria</taxon>
        <taxon>Pseudomonadati</taxon>
        <taxon>Pseudomonadota</taxon>
        <taxon>Gammaproteobacteria</taxon>
        <taxon>Oceanospirillales</taxon>
        <taxon>Oceanospirillaceae</taxon>
        <taxon>Neptunomonas</taxon>
    </lineage>
</organism>
<dbReference type="Gene3D" id="3.30.70.270">
    <property type="match status" value="1"/>
</dbReference>
<dbReference type="InterPro" id="IPR000160">
    <property type="entry name" value="GGDEF_dom"/>
</dbReference>
<protein>
    <submittedName>
        <fullName evidence="5">EAL domain-containing protein</fullName>
    </submittedName>
</protein>
<reference evidence="5 6" key="1">
    <citation type="submission" date="2019-01" db="EMBL/GenBank/DDBJ databases">
        <authorList>
            <person name="Chen W.-M."/>
        </authorList>
    </citation>
    <scope>NUCLEOTIDE SEQUENCE [LARGE SCALE GENOMIC DNA]</scope>
    <source>
        <strain evidence="5 6">HPM-16</strain>
    </source>
</reference>
<dbReference type="SUPFAM" id="SSF55073">
    <property type="entry name" value="Nucleotide cyclase"/>
    <property type="match status" value="1"/>
</dbReference>
<feature type="transmembrane region" description="Helical" evidence="1">
    <location>
        <begin position="256"/>
        <end position="277"/>
    </location>
</feature>
<dbReference type="EMBL" id="SACQ01000003">
    <property type="protein sequence ID" value="RVU31058.1"/>
    <property type="molecule type" value="Genomic_DNA"/>
</dbReference>
<dbReference type="AlphaFoldDB" id="A0A437Q927"/>
<dbReference type="CDD" id="cd01949">
    <property type="entry name" value="GGDEF"/>
    <property type="match status" value="1"/>
</dbReference>
<dbReference type="CDD" id="cd06225">
    <property type="entry name" value="HAMP"/>
    <property type="match status" value="1"/>
</dbReference>
<accession>A0A437Q927</accession>
<gene>
    <name evidence="5" type="ORF">EOE65_08605</name>
</gene>
<dbReference type="NCBIfam" id="TIGR00254">
    <property type="entry name" value="GGDEF"/>
    <property type="match status" value="1"/>
</dbReference>
<dbReference type="SMART" id="SM00267">
    <property type="entry name" value="GGDEF"/>
    <property type="match status" value="1"/>
</dbReference>
<dbReference type="PANTHER" id="PTHR44757">
    <property type="entry name" value="DIGUANYLATE CYCLASE DGCP"/>
    <property type="match status" value="1"/>
</dbReference>
<dbReference type="InterPro" id="IPR029787">
    <property type="entry name" value="Nucleotide_cyclase"/>
</dbReference>
<feature type="domain" description="GGDEF" evidence="4">
    <location>
        <begin position="521"/>
        <end position="653"/>
    </location>
</feature>
<feature type="domain" description="HAMP" evidence="3">
    <location>
        <begin position="278"/>
        <end position="330"/>
    </location>
</feature>
<keyword evidence="1" id="KW-0472">Membrane</keyword>
<evidence type="ECO:0000259" key="3">
    <source>
        <dbReference type="PROSITE" id="PS50885"/>
    </source>
</evidence>
<keyword evidence="6" id="KW-1185">Reference proteome</keyword>
<keyword evidence="1" id="KW-0812">Transmembrane</keyword>